<sequence length="136" mass="15802">MDGQLRALVFTMLVVALTPVSHSYQWPKPNTYMTRWDKVNLDEILESKRLLQHYFNCLMNKGPCPPDGQELKRALPEALKTACAKCSNSQREGAIKVIKYLREYEPKKFGILANKYDPQGVYRHRYLESEYQSNST</sequence>
<feature type="signal peptide" evidence="1">
    <location>
        <begin position="1"/>
        <end position="23"/>
    </location>
</feature>
<dbReference type="Gene3D" id="1.10.2080.10">
    <property type="entry name" value="Insect odorant-binding protein A10/Ejaculatory bulb-specific protein 3"/>
    <property type="match status" value="1"/>
</dbReference>
<dbReference type="AlphaFoldDB" id="A0A7G8Z913"/>
<gene>
    <name evidence="2" type="primary">CSP1</name>
</gene>
<accession>A0A7G8Z913</accession>
<proteinExistence type="evidence at transcript level"/>
<protein>
    <submittedName>
        <fullName evidence="2">Chemosensory protein 1</fullName>
    </submittedName>
</protein>
<dbReference type="EMBL" id="MT670934">
    <property type="protein sequence ID" value="QNL14938.1"/>
    <property type="molecule type" value="mRNA"/>
</dbReference>
<reference evidence="2" key="1">
    <citation type="submission" date="2020-06" db="EMBL/GenBank/DDBJ databases">
        <authorList>
            <person name="Sheng S."/>
        </authorList>
    </citation>
    <scope>NUCLEOTIDE SEQUENCE</scope>
    <source>
        <tissue evidence="2">Antenna</tissue>
    </source>
</reference>
<evidence type="ECO:0000256" key="1">
    <source>
        <dbReference type="SAM" id="SignalP"/>
    </source>
</evidence>
<dbReference type="PANTHER" id="PTHR11257:SF12">
    <property type="entry name" value="EJACULATORY BULB-SPECIFIC PROTEIN 3-RELATED"/>
    <property type="match status" value="1"/>
</dbReference>
<dbReference type="SUPFAM" id="SSF100910">
    <property type="entry name" value="Chemosensory protein Csp2"/>
    <property type="match status" value="1"/>
</dbReference>
<dbReference type="Pfam" id="PF03392">
    <property type="entry name" value="OS-D"/>
    <property type="match status" value="1"/>
</dbReference>
<keyword evidence="1" id="KW-0732">Signal</keyword>
<evidence type="ECO:0000313" key="2">
    <source>
        <dbReference type="EMBL" id="QNL14938.1"/>
    </source>
</evidence>
<dbReference type="InterPro" id="IPR005055">
    <property type="entry name" value="A10/PebIII"/>
</dbReference>
<feature type="chain" id="PRO_5028887423" evidence="1">
    <location>
        <begin position="24"/>
        <end position="136"/>
    </location>
</feature>
<dbReference type="PANTHER" id="PTHR11257">
    <property type="entry name" value="CHEMOSENSORY PROTEIN-RELATED"/>
    <property type="match status" value="1"/>
</dbReference>
<dbReference type="InterPro" id="IPR036682">
    <property type="entry name" value="OS_D_A10/PebIII_sf"/>
</dbReference>
<organism evidence="2">
    <name type="scientific">Aulacocentrum confusum</name>
    <dbReference type="NCBI Taxonomy" id="2767324"/>
    <lineage>
        <taxon>Eukaryota</taxon>
        <taxon>Metazoa</taxon>
        <taxon>Ecdysozoa</taxon>
        <taxon>Arthropoda</taxon>
        <taxon>Hexapoda</taxon>
        <taxon>Insecta</taxon>
        <taxon>Pterygota</taxon>
        <taxon>Neoptera</taxon>
        <taxon>Endopterygota</taxon>
        <taxon>Hymenoptera</taxon>
        <taxon>Apocrita</taxon>
        <taxon>Ichneumonoidea</taxon>
        <taxon>Braconidae</taxon>
        <taxon>Macrocentrinae</taxon>
        <taxon>Aulacocentrum</taxon>
    </lineage>
</organism>
<name>A0A7G8Z913_9HYME</name>